<dbReference type="Proteomes" id="UP001362999">
    <property type="component" value="Unassembled WGS sequence"/>
</dbReference>
<protein>
    <submittedName>
        <fullName evidence="1">Uncharacterized protein</fullName>
    </submittedName>
</protein>
<accession>A0AAV9ZT52</accession>
<reference evidence="1 2" key="1">
    <citation type="journal article" date="2024" name="J Genomics">
        <title>Draft genome sequencing and assembly of Favolaschia claudopus CIRM-BRFM 2984 isolated from oak limbs.</title>
        <authorList>
            <person name="Navarro D."/>
            <person name="Drula E."/>
            <person name="Chaduli D."/>
            <person name="Cazenave R."/>
            <person name="Ahrendt S."/>
            <person name="Wang J."/>
            <person name="Lipzen A."/>
            <person name="Daum C."/>
            <person name="Barry K."/>
            <person name="Grigoriev I.V."/>
            <person name="Favel A."/>
            <person name="Rosso M.N."/>
            <person name="Martin F."/>
        </authorList>
    </citation>
    <scope>NUCLEOTIDE SEQUENCE [LARGE SCALE GENOMIC DNA]</scope>
    <source>
        <strain evidence="1 2">CIRM-BRFM 2984</strain>
    </source>
</reference>
<dbReference type="EMBL" id="JAWWNJ010000113">
    <property type="protein sequence ID" value="KAK6992159.1"/>
    <property type="molecule type" value="Genomic_DNA"/>
</dbReference>
<organism evidence="1 2">
    <name type="scientific">Favolaschia claudopus</name>
    <dbReference type="NCBI Taxonomy" id="2862362"/>
    <lineage>
        <taxon>Eukaryota</taxon>
        <taxon>Fungi</taxon>
        <taxon>Dikarya</taxon>
        <taxon>Basidiomycota</taxon>
        <taxon>Agaricomycotina</taxon>
        <taxon>Agaricomycetes</taxon>
        <taxon>Agaricomycetidae</taxon>
        <taxon>Agaricales</taxon>
        <taxon>Marasmiineae</taxon>
        <taxon>Mycenaceae</taxon>
        <taxon>Favolaschia</taxon>
    </lineage>
</organism>
<evidence type="ECO:0000313" key="2">
    <source>
        <dbReference type="Proteomes" id="UP001362999"/>
    </source>
</evidence>
<sequence>MAYIKSICERARSTERASHIHISTETEPEPDADDLKGCYDVRTIEAWSQAVAYHLTPIMYKTESITIYTYNPRMILTILQDHHAEVAQRLKNITCYTTFPSTDATDYLAPVQTELLELVSVSGVSPIRLAHLQHVKTLRIYSLGIQLTWDEIKTTLRSCVVLEELEVADVAFEVESNTGSVEIPTLRILKVDITEMGGMEILELISTPGLVEFCVQGDFDAPWDRVVLHMRPILRSIKRCSIGTGIYTDELKDFMSELHSVEVLDIRRGGSQFTENMTRSFAPGHPTMKSLKRWIVARGLSQEQALRLRAWPGANVEVIYEGRQDEDEESFVQWDFDCERLGGA</sequence>
<gene>
    <name evidence="1" type="ORF">R3P38DRAFT_3226881</name>
</gene>
<dbReference type="AlphaFoldDB" id="A0AAV9ZT52"/>
<proteinExistence type="predicted"/>
<comment type="caution">
    <text evidence="1">The sequence shown here is derived from an EMBL/GenBank/DDBJ whole genome shotgun (WGS) entry which is preliminary data.</text>
</comment>
<keyword evidence="2" id="KW-1185">Reference proteome</keyword>
<evidence type="ECO:0000313" key="1">
    <source>
        <dbReference type="EMBL" id="KAK6992159.1"/>
    </source>
</evidence>
<dbReference type="SUPFAM" id="SSF52047">
    <property type="entry name" value="RNI-like"/>
    <property type="match status" value="1"/>
</dbReference>
<name>A0AAV9ZT52_9AGAR</name>